<gene>
    <name evidence="1" type="ORF">SAMN05421863_10168</name>
</gene>
<accession>A0A1I4NQI9</accession>
<protein>
    <submittedName>
        <fullName evidence="1">Uncharacterized protein</fullName>
    </submittedName>
</protein>
<dbReference type="EMBL" id="FOUB01000016">
    <property type="protein sequence ID" value="SFM17802.1"/>
    <property type="molecule type" value="Genomic_DNA"/>
</dbReference>
<dbReference type="Proteomes" id="UP000183287">
    <property type="component" value="Unassembled WGS sequence"/>
</dbReference>
<name>A0A1I4NQI9_9PROT</name>
<evidence type="ECO:0000313" key="2">
    <source>
        <dbReference type="Proteomes" id="UP000183287"/>
    </source>
</evidence>
<sequence>MIVKLYKKALKVRCRIGSLENKSADALAAVNVRCRIGSLESSIAATPRSRCVRCRIGSLERERRAQQALGRVRCRIGSLEAADTKEFCDFWKGLLAHLSKLLHEVESLRSTFLTSFLN</sequence>
<evidence type="ECO:0000313" key="1">
    <source>
        <dbReference type="EMBL" id="SFM17802.1"/>
    </source>
</evidence>
<keyword evidence="2" id="KW-1185">Reference proteome</keyword>
<dbReference type="AntiFam" id="ANF00050">
    <property type="entry name" value="Translation of CRISPR YPEST repeat 1"/>
</dbReference>
<reference evidence="2" key="1">
    <citation type="submission" date="2016-10" db="EMBL/GenBank/DDBJ databases">
        <authorList>
            <person name="Varghese N."/>
            <person name="Submissions S."/>
        </authorList>
    </citation>
    <scope>NUCLEOTIDE SEQUENCE [LARGE SCALE GENOMIC DNA]</scope>
    <source>
        <strain evidence="2">Nm44</strain>
    </source>
</reference>
<dbReference type="AlphaFoldDB" id="A0A1I4NQI9"/>
<proteinExistence type="predicted"/>
<organism evidence="1 2">
    <name type="scientific">Nitrosomonas communis</name>
    <dbReference type="NCBI Taxonomy" id="44574"/>
    <lineage>
        <taxon>Bacteria</taxon>
        <taxon>Pseudomonadati</taxon>
        <taxon>Pseudomonadota</taxon>
        <taxon>Betaproteobacteria</taxon>
        <taxon>Nitrosomonadales</taxon>
        <taxon>Nitrosomonadaceae</taxon>
        <taxon>Nitrosomonas</taxon>
    </lineage>
</organism>